<keyword evidence="1" id="KW-1133">Transmembrane helix</keyword>
<feature type="transmembrane region" description="Helical" evidence="1">
    <location>
        <begin position="200"/>
        <end position="225"/>
    </location>
</feature>
<evidence type="ECO:0008006" key="4">
    <source>
        <dbReference type="Google" id="ProtNLM"/>
    </source>
</evidence>
<feature type="transmembrane region" description="Helical" evidence="1">
    <location>
        <begin position="165"/>
        <end position="191"/>
    </location>
</feature>
<evidence type="ECO:0000313" key="2">
    <source>
        <dbReference type="EMBL" id="VUS63820.1"/>
    </source>
</evidence>
<dbReference type="AlphaFoldDB" id="A0A564K1B6"/>
<accession>A0A564K1B6</accession>
<keyword evidence="1" id="KW-0812">Transmembrane</keyword>
<feature type="transmembrane region" description="Helical" evidence="1">
    <location>
        <begin position="323"/>
        <end position="342"/>
    </location>
</feature>
<dbReference type="Pfam" id="PF14897">
    <property type="entry name" value="EpsG"/>
    <property type="match status" value="1"/>
</dbReference>
<evidence type="ECO:0000313" key="3">
    <source>
        <dbReference type="Proteomes" id="UP000318370"/>
    </source>
</evidence>
<name>A0A564K1B6_9ENTR</name>
<protein>
    <recommendedName>
        <fullName evidence="4">EpsG family protein</fullName>
    </recommendedName>
</protein>
<feature type="transmembrane region" description="Helical" evidence="1">
    <location>
        <begin position="6"/>
        <end position="21"/>
    </location>
</feature>
<dbReference type="Proteomes" id="UP000318370">
    <property type="component" value="Unassembled WGS sequence"/>
</dbReference>
<dbReference type="EMBL" id="CABGHF010000012">
    <property type="protein sequence ID" value="VUS63820.1"/>
    <property type="molecule type" value="Genomic_DNA"/>
</dbReference>
<evidence type="ECO:0000256" key="1">
    <source>
        <dbReference type="SAM" id="Phobius"/>
    </source>
</evidence>
<feature type="transmembrane region" description="Helical" evidence="1">
    <location>
        <begin position="122"/>
        <end position="153"/>
    </location>
</feature>
<organism evidence="2 3">
    <name type="scientific">Klebsiella spallanzanii</name>
    <dbReference type="NCBI Taxonomy" id="2587528"/>
    <lineage>
        <taxon>Bacteria</taxon>
        <taxon>Pseudomonadati</taxon>
        <taxon>Pseudomonadota</taxon>
        <taxon>Gammaproteobacteria</taxon>
        <taxon>Enterobacterales</taxon>
        <taxon>Enterobacteriaceae</taxon>
        <taxon>Klebsiella/Raoultella group</taxon>
        <taxon>Klebsiella</taxon>
    </lineage>
</organism>
<proteinExistence type="predicted"/>
<sequence length="356" mass="42436">MEVYLLLYVILTFFIFLPKNTDKLTYPLAFCILLIVGAFRGSTVGTDILVYYRNFAPITFNEITWNVYTPFEPGFNLLMAFFKEYITNDYYAFYSFLFVITFSLLSFFIYKCSVRPIYSLFLLYSLFYYFSLFNYMRQYLALVLCLVYLYLYIERRWFNLIFYEVAVVFTAINIHISLLTFTILPFIHLFLTNRVISKKILVLILLMAVCFFYFKSYLINILVWATEFLSERYANYIRWGLYENASYSSIEMLMVASLCLIVILVVEDKRNLFFYIYFISVIFRIVFVPMVPMLGRVYFLYEIVSCIYFVNVYYSLNNRNIKLIFGLALLCFSLVFFTRGVINNANDVIPYTTAFD</sequence>
<feature type="transmembrane region" description="Helical" evidence="1">
    <location>
        <begin position="272"/>
        <end position="291"/>
    </location>
</feature>
<dbReference type="InterPro" id="IPR049458">
    <property type="entry name" value="EpsG-like"/>
</dbReference>
<keyword evidence="1" id="KW-0472">Membrane</keyword>
<feature type="transmembrane region" description="Helical" evidence="1">
    <location>
        <begin position="297"/>
        <end position="316"/>
    </location>
</feature>
<feature type="transmembrane region" description="Helical" evidence="1">
    <location>
        <begin position="91"/>
        <end position="110"/>
    </location>
</feature>
<reference evidence="2 3" key="1">
    <citation type="submission" date="2019-07" db="EMBL/GenBank/DDBJ databases">
        <authorList>
            <person name="Brisse S."/>
            <person name="Rodrigues C."/>
            <person name="Thorpe H."/>
        </authorList>
    </citation>
    <scope>NUCLEOTIDE SEQUENCE [LARGE SCALE GENOMIC DNA]</scope>
    <source>
        <strain evidence="2">SB6408</strain>
    </source>
</reference>
<feature type="transmembrane region" description="Helical" evidence="1">
    <location>
        <begin position="245"/>
        <end position="265"/>
    </location>
</feature>
<gene>
    <name evidence="2" type="ORF">SB6408_00724</name>
</gene>
<feature type="transmembrane region" description="Helical" evidence="1">
    <location>
        <begin position="28"/>
        <end position="52"/>
    </location>
</feature>